<name>A0A8J0UCL3_XENLA</name>
<dbReference type="GeneID" id="100189590"/>
<feature type="region of interest" description="Disordered" evidence="1">
    <location>
        <begin position="617"/>
        <end position="646"/>
    </location>
</feature>
<dbReference type="AGR" id="Xenbase:XB-GENE-6252897"/>
<feature type="region of interest" description="Disordered" evidence="1">
    <location>
        <begin position="344"/>
        <end position="375"/>
    </location>
</feature>
<dbReference type="GO" id="GO:0090307">
    <property type="term" value="P:mitotic spindle assembly"/>
    <property type="evidence" value="ECO:0000318"/>
    <property type="project" value="GO_Central"/>
</dbReference>
<dbReference type="PANTHER" id="PTHR14739:SF9">
    <property type="entry name" value="MICROTUBULE-ASSOCIATED PROTEIN 9"/>
    <property type="match status" value="1"/>
</dbReference>
<dbReference type="GO" id="GO:1902412">
    <property type="term" value="P:regulation of mitotic cytokinesis"/>
    <property type="evidence" value="ECO:0000318"/>
    <property type="project" value="GO_Central"/>
</dbReference>
<feature type="compositionally biased region" description="Basic and acidic residues" evidence="1">
    <location>
        <begin position="140"/>
        <end position="163"/>
    </location>
</feature>
<dbReference type="AlphaFoldDB" id="A0A8J0UCL3"/>
<feature type="compositionally biased region" description="Acidic residues" evidence="1">
    <location>
        <begin position="1"/>
        <end position="11"/>
    </location>
</feature>
<dbReference type="InterPro" id="IPR026106">
    <property type="entry name" value="MAP9"/>
</dbReference>
<dbReference type="RefSeq" id="XP_018105040.1">
    <property type="nucleotide sequence ID" value="XM_018249551.2"/>
</dbReference>
<evidence type="ECO:0000313" key="3">
    <source>
        <dbReference type="RefSeq" id="XP_018105040.1"/>
    </source>
</evidence>
<feature type="compositionally biased region" description="Polar residues" evidence="1">
    <location>
        <begin position="124"/>
        <end position="138"/>
    </location>
</feature>
<feature type="region of interest" description="Disordered" evidence="1">
    <location>
        <begin position="509"/>
        <end position="598"/>
    </location>
</feature>
<feature type="compositionally biased region" description="Basic and acidic residues" evidence="1">
    <location>
        <begin position="107"/>
        <end position="123"/>
    </location>
</feature>
<dbReference type="GO" id="GO:0000281">
    <property type="term" value="P:mitotic cytokinesis"/>
    <property type="evidence" value="ECO:0007669"/>
    <property type="project" value="InterPro"/>
</dbReference>
<dbReference type="GO" id="GO:0000235">
    <property type="term" value="C:astral microtubule"/>
    <property type="evidence" value="ECO:0000318"/>
    <property type="project" value="GO_Central"/>
</dbReference>
<feature type="region of interest" description="Disordered" evidence="1">
    <location>
        <begin position="1"/>
        <end position="214"/>
    </location>
</feature>
<feature type="compositionally biased region" description="Basic and acidic residues" evidence="1">
    <location>
        <begin position="572"/>
        <end position="598"/>
    </location>
</feature>
<feature type="compositionally biased region" description="Basic and acidic residues" evidence="1">
    <location>
        <begin position="509"/>
        <end position="555"/>
    </location>
</feature>
<feature type="compositionally biased region" description="Acidic residues" evidence="1">
    <location>
        <begin position="49"/>
        <end position="70"/>
    </location>
</feature>
<evidence type="ECO:0000313" key="2">
    <source>
        <dbReference type="Proteomes" id="UP000186698"/>
    </source>
</evidence>
<dbReference type="Xenbase" id="XB-GENE-6252897">
    <property type="gene designation" value="map9.L"/>
</dbReference>
<feature type="compositionally biased region" description="Polar residues" evidence="1">
    <location>
        <begin position="344"/>
        <end position="353"/>
    </location>
</feature>
<gene>
    <name evidence="3 4 5" type="primary">map9.L</name>
    <name evidence="3 4" type="synonym">ASAP</name>
    <name evidence="3 4" type="synonym">map9</name>
</gene>
<sequence>MKRMDDEDEEFGTTLAYTKSPKTAKRTSFQDELKKAINARVSRQQAIEDHEDSEYSEEFDSDDDSLDDSFEEKNETKSRFQKALHNFDFSDEEEDKPQKTLFLKSKTQSEKVKKEIDNNRISENKNSVNALLKSSLSQDGLKDKERADEIDVKPTPKPRETRIKSNIPENTEMMAASVESNRPIPQKRNLPRKSSHTVFGLSGQEEEIDKKTAPFSAPSSFIRLNETFPADEIRISSVGDSPETYKISKPPSPDLLYKFLPRSNGEKSVFTDESHIELEALPVEGNSALNSHGRGRKSPSVLDMMLASVNEKSLQEENEDHLQYTNEAGSKNEQMLHTIELSQEHNNQQTKQGKMNESKKEEHLEKVRCPSSRSLNSLQTMKSCAKLNATKSLKSANSRYLGTLTVLDKSVKESGGDIEAADALRATVYQNWLQKKKMFFHDLHKMKNSEVEEEKEKHQKQEIAKKEEAKAAFEAWKSEKTLDIRKNLMKLKEEDQKKLEEIRDIAQKKQESKQAFEKWKEHKDVRLKEKSLKQKQTEKEKKNKEQKEIWEKKNDTITAINSWNEKKKHVLKEKQKEKKYEKVKEEHKHSEKVEQEKKAVEMYEQWLERKERRERIEKKQRRLQIALDKDPPPPWSPPGKTIPSTK</sequence>
<dbReference type="GO" id="GO:0008017">
    <property type="term" value="F:microtubule binding"/>
    <property type="evidence" value="ECO:0000318"/>
    <property type="project" value="GO_Central"/>
</dbReference>
<reference evidence="3 4" key="1">
    <citation type="submission" date="2022-04" db="UniProtKB">
        <authorList>
            <consortium name="RefSeq"/>
        </authorList>
    </citation>
    <scope>IDENTIFICATION</scope>
    <source>
        <strain evidence="3 4">J_2021</strain>
        <tissue evidence="3 4">Erythrocytes</tissue>
    </source>
</reference>
<feature type="compositionally biased region" description="Basic and acidic residues" evidence="1">
    <location>
        <begin position="354"/>
        <end position="368"/>
    </location>
</feature>
<protein>
    <submittedName>
        <fullName evidence="3 4">microtubule associated protein 9 L homeolog isoform X1</fullName>
    </submittedName>
</protein>
<proteinExistence type="predicted"/>
<dbReference type="Proteomes" id="UP000186698">
    <property type="component" value="Chromosome 1L"/>
</dbReference>
<evidence type="ECO:0000313" key="5">
    <source>
        <dbReference type="Xenbase" id="XB-GENE-6252897"/>
    </source>
</evidence>
<evidence type="ECO:0000256" key="1">
    <source>
        <dbReference type="SAM" id="MobiDB-lite"/>
    </source>
</evidence>
<dbReference type="OrthoDB" id="8956542at2759"/>
<accession>A0A8J0UCL3</accession>
<evidence type="ECO:0000313" key="4">
    <source>
        <dbReference type="RefSeq" id="XP_018105115.1"/>
    </source>
</evidence>
<dbReference type="RefSeq" id="XP_018105115.1">
    <property type="nucleotide sequence ID" value="XM_018249626.2"/>
</dbReference>
<dbReference type="CTD" id="100189590"/>
<organism evidence="3">
    <name type="scientific">Xenopus laevis</name>
    <name type="common">African clawed frog</name>
    <dbReference type="NCBI Taxonomy" id="8355"/>
    <lineage>
        <taxon>Eukaryota</taxon>
        <taxon>Metazoa</taxon>
        <taxon>Chordata</taxon>
        <taxon>Craniata</taxon>
        <taxon>Vertebrata</taxon>
        <taxon>Euteleostomi</taxon>
        <taxon>Amphibia</taxon>
        <taxon>Batrachia</taxon>
        <taxon>Anura</taxon>
        <taxon>Pipoidea</taxon>
        <taxon>Pipidae</taxon>
        <taxon>Xenopodinae</taxon>
        <taxon>Xenopus</taxon>
        <taxon>Xenopus</taxon>
    </lineage>
</organism>
<keyword evidence="2" id="KW-1185">Reference proteome</keyword>
<dbReference type="PANTHER" id="PTHR14739">
    <property type="entry name" value="MICROTUBULE-ASSOCIATED PROTEIN 9"/>
    <property type="match status" value="1"/>
</dbReference>